<feature type="compositionally biased region" description="Polar residues" evidence="1">
    <location>
        <begin position="232"/>
        <end position="250"/>
    </location>
</feature>
<reference evidence="2" key="1">
    <citation type="submission" date="2020-06" db="EMBL/GenBank/DDBJ databases">
        <authorList>
            <consortium name="Plant Systems Biology data submission"/>
        </authorList>
    </citation>
    <scope>NUCLEOTIDE SEQUENCE</scope>
    <source>
        <strain evidence="2">D6</strain>
    </source>
</reference>
<name>A0A9N8H2D0_9STRA</name>
<comment type="caution">
    <text evidence="2">The sequence shown here is derived from an EMBL/GenBank/DDBJ whole genome shotgun (WGS) entry which is preliminary data.</text>
</comment>
<accession>A0A9N8H2D0</accession>
<feature type="compositionally biased region" description="Low complexity" evidence="1">
    <location>
        <begin position="216"/>
        <end position="227"/>
    </location>
</feature>
<evidence type="ECO:0000313" key="2">
    <source>
        <dbReference type="EMBL" id="CAB9499493.1"/>
    </source>
</evidence>
<feature type="compositionally biased region" description="Polar residues" evidence="1">
    <location>
        <begin position="263"/>
        <end position="272"/>
    </location>
</feature>
<dbReference type="AlphaFoldDB" id="A0A9N8H2D0"/>
<gene>
    <name evidence="2" type="ORF">SEMRO_62_G035450.1</name>
</gene>
<organism evidence="2 3">
    <name type="scientific">Seminavis robusta</name>
    <dbReference type="NCBI Taxonomy" id="568900"/>
    <lineage>
        <taxon>Eukaryota</taxon>
        <taxon>Sar</taxon>
        <taxon>Stramenopiles</taxon>
        <taxon>Ochrophyta</taxon>
        <taxon>Bacillariophyta</taxon>
        <taxon>Bacillariophyceae</taxon>
        <taxon>Bacillariophycidae</taxon>
        <taxon>Naviculales</taxon>
        <taxon>Naviculaceae</taxon>
        <taxon>Seminavis</taxon>
    </lineage>
</organism>
<dbReference type="Proteomes" id="UP001153069">
    <property type="component" value="Unassembled WGS sequence"/>
</dbReference>
<feature type="compositionally biased region" description="Low complexity" evidence="1">
    <location>
        <begin position="184"/>
        <end position="207"/>
    </location>
</feature>
<feature type="region of interest" description="Disordered" evidence="1">
    <location>
        <begin position="172"/>
        <end position="272"/>
    </location>
</feature>
<keyword evidence="3" id="KW-1185">Reference proteome</keyword>
<evidence type="ECO:0000313" key="3">
    <source>
        <dbReference type="Proteomes" id="UP001153069"/>
    </source>
</evidence>
<proteinExistence type="predicted"/>
<dbReference type="EMBL" id="CAICTM010000061">
    <property type="protein sequence ID" value="CAB9499493.1"/>
    <property type="molecule type" value="Genomic_DNA"/>
</dbReference>
<protein>
    <submittedName>
        <fullName evidence="2">Uncharacterized protein</fullName>
    </submittedName>
</protein>
<evidence type="ECO:0000256" key="1">
    <source>
        <dbReference type="SAM" id="MobiDB-lite"/>
    </source>
</evidence>
<sequence length="371" mass="41077">MNHSMNLSFNEDGSVLTASSGMTAKHGNGRVAASIHKNTARTIACTEHSMFSNDSASSFCSDGYLFEDSNSSLLLDIPSQDKPEEEIDACIHYMGRNYEASDFRSSAPVLEQSFRNARNNDSLLNQGGSMHNLLSRWGRGNSNNSVSHNLAASTTSMGLGASEHIADRWAKLEDDSQEQQHQAPPLSSSPPTSTSGEEQLTLQQQQRRANRRKATRTATTPPSAARQGLPPKSNSSSNLMLQRNSYHTPLSRSSNHGGGSHSQLQLMSAHSEHTALSTRSIMKNETFISKVFGSSLTPEEKEQQQWSQRGLEKWGYTNADVASIIEDDETFAKLKRNLRNRNAVTNSLVVQRLHVFVKSQKQKQQREQEQQ</sequence>